<keyword evidence="3" id="KW-0804">Transcription</keyword>
<comment type="caution">
    <text evidence="5">The sequence shown here is derived from an EMBL/GenBank/DDBJ whole genome shotgun (WGS) entry which is preliminary data.</text>
</comment>
<dbReference type="AlphaFoldDB" id="A0A3R9P1Q9"/>
<evidence type="ECO:0000313" key="6">
    <source>
        <dbReference type="Proteomes" id="UP000269669"/>
    </source>
</evidence>
<keyword evidence="1" id="KW-0805">Transcription regulation</keyword>
<dbReference type="InterPro" id="IPR018060">
    <property type="entry name" value="HTH_AraC"/>
</dbReference>
<dbReference type="SUPFAM" id="SSF52317">
    <property type="entry name" value="Class I glutamine amidotransferase-like"/>
    <property type="match status" value="1"/>
</dbReference>
<dbReference type="PROSITE" id="PS01124">
    <property type="entry name" value="HTH_ARAC_FAMILY_2"/>
    <property type="match status" value="1"/>
</dbReference>
<evidence type="ECO:0000256" key="2">
    <source>
        <dbReference type="ARBA" id="ARBA00023125"/>
    </source>
</evidence>
<dbReference type="InterPro" id="IPR029062">
    <property type="entry name" value="Class_I_gatase-like"/>
</dbReference>
<dbReference type="SMART" id="SM00342">
    <property type="entry name" value="HTH_ARAC"/>
    <property type="match status" value="1"/>
</dbReference>
<gene>
    <name evidence="5" type="ORF">EDE15_4737</name>
</gene>
<evidence type="ECO:0000256" key="3">
    <source>
        <dbReference type="ARBA" id="ARBA00023163"/>
    </source>
</evidence>
<reference evidence="5 6" key="1">
    <citation type="submission" date="2018-12" db="EMBL/GenBank/DDBJ databases">
        <title>Sequencing of bacterial isolates from soil warming experiment in Harvard Forest, Massachusetts, USA.</title>
        <authorList>
            <person name="Deangelis K."/>
        </authorList>
    </citation>
    <scope>NUCLEOTIDE SEQUENCE [LARGE SCALE GENOMIC DNA]</scope>
    <source>
        <strain evidence="5 6">EB153</strain>
    </source>
</reference>
<evidence type="ECO:0000256" key="1">
    <source>
        <dbReference type="ARBA" id="ARBA00023015"/>
    </source>
</evidence>
<dbReference type="PROSITE" id="PS00041">
    <property type="entry name" value="HTH_ARAC_FAMILY_1"/>
    <property type="match status" value="1"/>
</dbReference>
<dbReference type="Pfam" id="PF01965">
    <property type="entry name" value="DJ-1_PfpI"/>
    <property type="match status" value="1"/>
</dbReference>
<dbReference type="EMBL" id="RSDW01000001">
    <property type="protein sequence ID" value="RSL19108.1"/>
    <property type="molecule type" value="Genomic_DNA"/>
</dbReference>
<dbReference type="Proteomes" id="UP000269669">
    <property type="component" value="Unassembled WGS sequence"/>
</dbReference>
<evidence type="ECO:0000313" key="5">
    <source>
        <dbReference type="EMBL" id="RSL19108.1"/>
    </source>
</evidence>
<dbReference type="Gene3D" id="3.40.50.880">
    <property type="match status" value="1"/>
</dbReference>
<dbReference type="InterPro" id="IPR052158">
    <property type="entry name" value="INH-QAR"/>
</dbReference>
<proteinExistence type="predicted"/>
<dbReference type="PANTHER" id="PTHR43130">
    <property type="entry name" value="ARAC-FAMILY TRANSCRIPTIONAL REGULATOR"/>
    <property type="match status" value="1"/>
</dbReference>
<dbReference type="GO" id="GO:0043565">
    <property type="term" value="F:sequence-specific DNA binding"/>
    <property type="evidence" value="ECO:0007669"/>
    <property type="project" value="InterPro"/>
</dbReference>
<dbReference type="InterPro" id="IPR002818">
    <property type="entry name" value="DJ-1/PfpI"/>
</dbReference>
<dbReference type="CDD" id="cd03137">
    <property type="entry name" value="GATase1_AraC_1"/>
    <property type="match status" value="1"/>
</dbReference>
<dbReference type="PANTHER" id="PTHR43130:SF3">
    <property type="entry name" value="HTH-TYPE TRANSCRIPTIONAL REGULATOR RV1931C"/>
    <property type="match status" value="1"/>
</dbReference>
<feature type="domain" description="HTH araC/xylS-type" evidence="4">
    <location>
        <begin position="232"/>
        <end position="330"/>
    </location>
</feature>
<dbReference type="NCBIfam" id="NF006902">
    <property type="entry name" value="PRK09393.1"/>
    <property type="match status" value="1"/>
</dbReference>
<dbReference type="InterPro" id="IPR018062">
    <property type="entry name" value="HTH_AraC-typ_CS"/>
</dbReference>
<keyword evidence="2" id="KW-0238">DNA-binding</keyword>
<dbReference type="GO" id="GO:0003700">
    <property type="term" value="F:DNA-binding transcription factor activity"/>
    <property type="evidence" value="ECO:0007669"/>
    <property type="project" value="InterPro"/>
</dbReference>
<dbReference type="OrthoDB" id="6382410at2"/>
<sequence length="335" mass="37355">MPIIVKNVPRRSKTASRPLSLHRVATLAYKGLCTFEFGIVVELFGLPRPELDHWYDFEVCGLEKGPLQATGGISVLPKKGLEGLMHADTILIPGWRDPDELPPQRLIRTLIAAHRKGVRLVSICSGIFVLAATGLLNGRRATTHWKYVDKLRSAFPLIQLQPDVLYVDDGDILTSAGSAAGIDLCLHIIRNDFGTLIANKVARRLVVSPHREGGQAQFIDKPIGDQTSPWLAHLLEWVQVRLHNSITVEQLASQARMSKRTLSRRFAETTGSSPLDWITTLRVRRAKDLLETSALSVEEVADRCGFGSAPTLRHHFRTRVKLTPNSYRARFQRSA</sequence>
<protein>
    <submittedName>
        <fullName evidence="5">AraC family transcriptional regulator with amidase-like domain</fullName>
    </submittedName>
</protein>
<dbReference type="Pfam" id="PF12833">
    <property type="entry name" value="HTH_18"/>
    <property type="match status" value="1"/>
</dbReference>
<dbReference type="InterPro" id="IPR009057">
    <property type="entry name" value="Homeodomain-like_sf"/>
</dbReference>
<name>A0A3R9P1Q9_9BACT</name>
<dbReference type="RefSeq" id="WP_125487378.1">
    <property type="nucleotide sequence ID" value="NZ_RSDW01000001.1"/>
</dbReference>
<dbReference type="Gene3D" id="1.10.10.60">
    <property type="entry name" value="Homeodomain-like"/>
    <property type="match status" value="1"/>
</dbReference>
<accession>A0A3R9P1Q9</accession>
<evidence type="ECO:0000259" key="4">
    <source>
        <dbReference type="PROSITE" id="PS01124"/>
    </source>
</evidence>
<dbReference type="SUPFAM" id="SSF46689">
    <property type="entry name" value="Homeodomain-like"/>
    <property type="match status" value="2"/>
</dbReference>
<organism evidence="5 6">
    <name type="scientific">Edaphobacter aggregans</name>
    <dbReference type="NCBI Taxonomy" id="570835"/>
    <lineage>
        <taxon>Bacteria</taxon>
        <taxon>Pseudomonadati</taxon>
        <taxon>Acidobacteriota</taxon>
        <taxon>Terriglobia</taxon>
        <taxon>Terriglobales</taxon>
        <taxon>Acidobacteriaceae</taxon>
        <taxon>Edaphobacter</taxon>
    </lineage>
</organism>
<keyword evidence="6" id="KW-1185">Reference proteome</keyword>